<dbReference type="RefSeq" id="WP_089702721.1">
    <property type="nucleotide sequence ID" value="NZ_FNII01000003.1"/>
</dbReference>
<name>A0A1G9Z8I7_9GAMM</name>
<accession>A0A1G9Z8I7</accession>
<dbReference type="PANTHER" id="PTHR33823">
    <property type="entry name" value="RNA POLYMERASE-BINDING TRANSCRIPTION FACTOR DKSA-RELATED"/>
    <property type="match status" value="1"/>
</dbReference>
<dbReference type="InterPro" id="IPR020458">
    <property type="entry name" value="Znf_DskA_TraR_CS"/>
</dbReference>
<keyword evidence="8" id="KW-1185">Reference proteome</keyword>
<evidence type="ECO:0000259" key="5">
    <source>
        <dbReference type="Pfam" id="PF01258"/>
    </source>
</evidence>
<dbReference type="OrthoDB" id="6064855at2"/>
<dbReference type="Gene3D" id="1.20.120.910">
    <property type="entry name" value="DksA, coiled-coil domain"/>
    <property type="match status" value="1"/>
</dbReference>
<keyword evidence="2" id="KW-0863">Zinc-finger</keyword>
<dbReference type="InterPro" id="IPR048487">
    <property type="entry name" value="DksA-like_N"/>
</dbReference>
<dbReference type="PROSITE" id="PS51128">
    <property type="entry name" value="ZF_DKSA_2"/>
    <property type="match status" value="1"/>
</dbReference>
<keyword evidence="3" id="KW-0862">Zinc</keyword>
<feature type="domain" description="Zinc finger DksA/TraR C4-type" evidence="5">
    <location>
        <begin position="76"/>
        <end position="104"/>
    </location>
</feature>
<dbReference type="PANTHER" id="PTHR33823:SF4">
    <property type="entry name" value="GENERAL STRESS PROTEIN 16O"/>
    <property type="match status" value="1"/>
</dbReference>
<dbReference type="STRING" id="416873.SAMN04487951_10323"/>
<proteinExistence type="predicted"/>
<dbReference type="SUPFAM" id="SSF109635">
    <property type="entry name" value="DnaK suppressor protein DksA, alpha-hairpin domain"/>
    <property type="match status" value="1"/>
</dbReference>
<keyword evidence="1" id="KW-0479">Metal-binding</keyword>
<dbReference type="AlphaFoldDB" id="A0A1G9Z8I7"/>
<evidence type="ECO:0000259" key="6">
    <source>
        <dbReference type="Pfam" id="PF21173"/>
    </source>
</evidence>
<evidence type="ECO:0000256" key="3">
    <source>
        <dbReference type="ARBA" id="ARBA00022833"/>
    </source>
</evidence>
<gene>
    <name evidence="7" type="ORF">SAMN04487951_10323</name>
</gene>
<dbReference type="EMBL" id="FNII01000003">
    <property type="protein sequence ID" value="SDN17868.1"/>
    <property type="molecule type" value="Genomic_DNA"/>
</dbReference>
<dbReference type="Pfam" id="PF21173">
    <property type="entry name" value="DksA-like_N"/>
    <property type="match status" value="1"/>
</dbReference>
<evidence type="ECO:0000256" key="4">
    <source>
        <dbReference type="PROSITE-ProRule" id="PRU00510"/>
    </source>
</evidence>
<evidence type="ECO:0000256" key="1">
    <source>
        <dbReference type="ARBA" id="ARBA00022723"/>
    </source>
</evidence>
<dbReference type="SUPFAM" id="SSF57716">
    <property type="entry name" value="Glucocorticoid receptor-like (DNA-binding domain)"/>
    <property type="match status" value="1"/>
</dbReference>
<dbReference type="PROSITE" id="PS01102">
    <property type="entry name" value="ZF_DKSA_1"/>
    <property type="match status" value="1"/>
</dbReference>
<evidence type="ECO:0000256" key="2">
    <source>
        <dbReference type="ARBA" id="ARBA00022771"/>
    </source>
</evidence>
<dbReference type="Proteomes" id="UP000199677">
    <property type="component" value="Unassembled WGS sequence"/>
</dbReference>
<organism evidence="7 8">
    <name type="scientific">Vreelandella arcis</name>
    <dbReference type="NCBI Taxonomy" id="416873"/>
    <lineage>
        <taxon>Bacteria</taxon>
        <taxon>Pseudomonadati</taxon>
        <taxon>Pseudomonadota</taxon>
        <taxon>Gammaproteobacteria</taxon>
        <taxon>Oceanospirillales</taxon>
        <taxon>Halomonadaceae</taxon>
        <taxon>Vreelandella</taxon>
    </lineage>
</organism>
<dbReference type="InterPro" id="IPR000962">
    <property type="entry name" value="Znf_DskA_TraR"/>
</dbReference>
<dbReference type="GO" id="GO:0008270">
    <property type="term" value="F:zinc ion binding"/>
    <property type="evidence" value="ECO:0007669"/>
    <property type="project" value="UniProtKB-KW"/>
</dbReference>
<feature type="zinc finger region" description="dksA C4-type" evidence="4">
    <location>
        <begin position="79"/>
        <end position="103"/>
    </location>
</feature>
<evidence type="ECO:0000313" key="8">
    <source>
        <dbReference type="Proteomes" id="UP000199677"/>
    </source>
</evidence>
<evidence type="ECO:0000313" key="7">
    <source>
        <dbReference type="EMBL" id="SDN17868.1"/>
    </source>
</evidence>
<protein>
    <submittedName>
        <fullName evidence="7">Transcriptional regulator, TraR/DksA family</fullName>
    </submittedName>
</protein>
<reference evidence="8" key="1">
    <citation type="submission" date="2016-10" db="EMBL/GenBank/DDBJ databases">
        <authorList>
            <person name="Varghese N."/>
            <person name="Submissions S."/>
        </authorList>
    </citation>
    <scope>NUCLEOTIDE SEQUENCE [LARGE SCALE GENOMIC DNA]</scope>
    <source>
        <strain evidence="8">CGMCC 1.6494</strain>
    </source>
</reference>
<dbReference type="Pfam" id="PF01258">
    <property type="entry name" value="zf-dskA_traR"/>
    <property type="match status" value="1"/>
</dbReference>
<dbReference type="InterPro" id="IPR037187">
    <property type="entry name" value="DnaK_N"/>
</dbReference>
<feature type="domain" description="DnaK suppressor protein-like N-terminal" evidence="6">
    <location>
        <begin position="5"/>
        <end position="71"/>
    </location>
</feature>
<sequence length="106" mass="12075">MQDRKATLESLKTELLARVQRYEDHQHRINGALDKDLDEQALEVHNDEVVAKLEDEAEEELAQIERALARIDARVGDRCEECGNTITSGRLEALPYTTHCRDCADL</sequence>